<reference evidence="3" key="1">
    <citation type="submission" date="2021-01" db="EMBL/GenBank/DDBJ databases">
        <title>Lacisediminihabitans sp. nov. strain G11-30, isolated from Antarctic Soil.</title>
        <authorList>
            <person name="Li J."/>
        </authorList>
    </citation>
    <scope>NUCLEOTIDE SEQUENCE</scope>
    <source>
        <strain evidence="3">G11-30</strain>
    </source>
</reference>
<dbReference type="Pfam" id="PF05656">
    <property type="entry name" value="DUF805"/>
    <property type="match status" value="1"/>
</dbReference>
<gene>
    <name evidence="2" type="ORF">IV501_05455</name>
    <name evidence="3" type="ORF">IV501_09170</name>
</gene>
<evidence type="ECO:0000313" key="4">
    <source>
        <dbReference type="Proteomes" id="UP000636458"/>
    </source>
</evidence>
<evidence type="ECO:0000313" key="3">
    <source>
        <dbReference type="EMBL" id="MBK4347803.1"/>
    </source>
</evidence>
<keyword evidence="4" id="KW-1185">Reference proteome</keyword>
<protein>
    <submittedName>
        <fullName evidence="3">DUF805 domain-containing protein</fullName>
    </submittedName>
</protein>
<evidence type="ECO:0000313" key="2">
    <source>
        <dbReference type="EMBL" id="MBK4347074.1"/>
    </source>
</evidence>
<dbReference type="Proteomes" id="UP000636458">
    <property type="component" value="Unassembled WGS sequence"/>
</dbReference>
<dbReference type="EMBL" id="JAEPES010000003">
    <property type="protein sequence ID" value="MBK4347803.1"/>
    <property type="molecule type" value="Genomic_DNA"/>
</dbReference>
<organism evidence="3 4">
    <name type="scientific">Lacisediminihabitans changchengi</name>
    <dbReference type="NCBI Taxonomy" id="2787634"/>
    <lineage>
        <taxon>Bacteria</taxon>
        <taxon>Bacillati</taxon>
        <taxon>Actinomycetota</taxon>
        <taxon>Actinomycetes</taxon>
        <taxon>Micrococcales</taxon>
        <taxon>Microbacteriaceae</taxon>
        <taxon>Lacisediminihabitans</taxon>
    </lineage>
</organism>
<evidence type="ECO:0000256" key="1">
    <source>
        <dbReference type="SAM" id="Phobius"/>
    </source>
</evidence>
<keyword evidence="1" id="KW-0812">Transmembrane</keyword>
<comment type="caution">
    <text evidence="3">The sequence shown here is derived from an EMBL/GenBank/DDBJ whole genome shotgun (WGS) entry which is preliminary data.</text>
</comment>
<name>A0A934SLL2_9MICO</name>
<dbReference type="InterPro" id="IPR008523">
    <property type="entry name" value="DUF805"/>
</dbReference>
<proteinExistence type="predicted"/>
<feature type="transmembrane region" description="Helical" evidence="1">
    <location>
        <begin position="26"/>
        <end position="46"/>
    </location>
</feature>
<keyword evidence="1" id="KW-1133">Transmembrane helix</keyword>
<sequence length="127" mass="13730">MNMLHSVTAVLRKYADFSGTAGRPEFWWFALFSVVAHVALNALNIFTDQGTVYLGASLSGAFGVAVLIPTLAVTVRRLRDAGRSWAELFWLLLPIAGLIVLIVHLAEPHRETGPIPPQVIAPSPVAT</sequence>
<dbReference type="PANTHER" id="PTHR34980">
    <property type="entry name" value="INNER MEMBRANE PROTEIN-RELATED-RELATED"/>
    <property type="match status" value="1"/>
</dbReference>
<dbReference type="GO" id="GO:0005886">
    <property type="term" value="C:plasma membrane"/>
    <property type="evidence" value="ECO:0007669"/>
    <property type="project" value="TreeGrafter"/>
</dbReference>
<keyword evidence="1" id="KW-0472">Membrane</keyword>
<dbReference type="PANTHER" id="PTHR34980:SF2">
    <property type="entry name" value="INNER MEMBRANE PROTEIN YHAH-RELATED"/>
    <property type="match status" value="1"/>
</dbReference>
<dbReference type="RefSeq" id="WP_200555336.1">
    <property type="nucleotide sequence ID" value="NZ_JAEPES010000001.1"/>
</dbReference>
<feature type="transmembrane region" description="Helical" evidence="1">
    <location>
        <begin position="52"/>
        <end position="73"/>
    </location>
</feature>
<dbReference type="EMBL" id="JAEPES010000001">
    <property type="protein sequence ID" value="MBK4347074.1"/>
    <property type="molecule type" value="Genomic_DNA"/>
</dbReference>
<dbReference type="AlphaFoldDB" id="A0A934SLL2"/>
<feature type="transmembrane region" description="Helical" evidence="1">
    <location>
        <begin position="85"/>
        <end position="106"/>
    </location>
</feature>
<accession>A0A934SLL2</accession>